<dbReference type="Pfam" id="PF00196">
    <property type="entry name" value="GerE"/>
    <property type="match status" value="1"/>
</dbReference>
<name>A0ABW4G8R5_9ACTN</name>
<evidence type="ECO:0000256" key="1">
    <source>
        <dbReference type="ARBA" id="ARBA00023015"/>
    </source>
</evidence>
<dbReference type="InterPro" id="IPR001789">
    <property type="entry name" value="Sig_transdc_resp-reg_receiver"/>
</dbReference>
<keyword evidence="8" id="KW-1185">Reference proteome</keyword>
<evidence type="ECO:0000313" key="8">
    <source>
        <dbReference type="Proteomes" id="UP001597097"/>
    </source>
</evidence>
<keyword evidence="2" id="KW-0238">DNA-binding</keyword>
<dbReference type="RefSeq" id="WP_219530753.1">
    <property type="nucleotide sequence ID" value="NZ_JAHKRM010000009.1"/>
</dbReference>
<keyword evidence="4" id="KW-0597">Phosphoprotein</keyword>
<evidence type="ECO:0000259" key="6">
    <source>
        <dbReference type="PROSITE" id="PS50110"/>
    </source>
</evidence>
<evidence type="ECO:0000256" key="2">
    <source>
        <dbReference type="ARBA" id="ARBA00023125"/>
    </source>
</evidence>
<evidence type="ECO:0000259" key="5">
    <source>
        <dbReference type="PROSITE" id="PS50043"/>
    </source>
</evidence>
<evidence type="ECO:0000256" key="3">
    <source>
        <dbReference type="ARBA" id="ARBA00023163"/>
    </source>
</evidence>
<feature type="modified residue" description="4-aspartylphosphate" evidence="4">
    <location>
        <position position="56"/>
    </location>
</feature>
<evidence type="ECO:0000256" key="4">
    <source>
        <dbReference type="PROSITE-ProRule" id="PRU00169"/>
    </source>
</evidence>
<proteinExistence type="predicted"/>
<feature type="domain" description="Response regulatory" evidence="6">
    <location>
        <begin position="7"/>
        <end position="121"/>
    </location>
</feature>
<dbReference type="PROSITE" id="PS50043">
    <property type="entry name" value="HTH_LUXR_2"/>
    <property type="match status" value="1"/>
</dbReference>
<dbReference type="Pfam" id="PF00072">
    <property type="entry name" value="Response_reg"/>
    <property type="match status" value="1"/>
</dbReference>
<dbReference type="CDD" id="cd06170">
    <property type="entry name" value="LuxR_C_like"/>
    <property type="match status" value="1"/>
</dbReference>
<reference evidence="8" key="1">
    <citation type="journal article" date="2019" name="Int. J. Syst. Evol. Microbiol.">
        <title>The Global Catalogue of Microorganisms (GCM) 10K type strain sequencing project: providing services to taxonomists for standard genome sequencing and annotation.</title>
        <authorList>
            <consortium name="The Broad Institute Genomics Platform"/>
            <consortium name="The Broad Institute Genome Sequencing Center for Infectious Disease"/>
            <person name="Wu L."/>
            <person name="Ma J."/>
        </authorList>
    </citation>
    <scope>NUCLEOTIDE SEQUENCE [LARGE SCALE GENOMIC DNA]</scope>
    <source>
        <strain evidence="8">CGMCC 1.15399</strain>
    </source>
</reference>
<dbReference type="PROSITE" id="PS50110">
    <property type="entry name" value="RESPONSE_REGULATORY"/>
    <property type="match status" value="1"/>
</dbReference>
<comment type="caution">
    <text evidence="7">The sequence shown here is derived from an EMBL/GenBank/DDBJ whole genome shotgun (WGS) entry which is preliminary data.</text>
</comment>
<keyword evidence="1" id="KW-0805">Transcription regulation</keyword>
<keyword evidence="3" id="KW-0804">Transcription</keyword>
<dbReference type="EMBL" id="JBHUCM010000014">
    <property type="protein sequence ID" value="MFD1538878.1"/>
    <property type="molecule type" value="Genomic_DNA"/>
</dbReference>
<accession>A0ABW4G8R5</accession>
<dbReference type="PANTHER" id="PTHR44688">
    <property type="entry name" value="DNA-BINDING TRANSCRIPTIONAL ACTIVATOR DEVR_DOSR"/>
    <property type="match status" value="1"/>
</dbReference>
<dbReference type="SMART" id="SM00421">
    <property type="entry name" value="HTH_LUXR"/>
    <property type="match status" value="1"/>
</dbReference>
<sequence>MSGAEPVVHIVDDDDDLRQSLAFLFESVGIQALTYPDAVTFLAEYDPAEPAVLIVDVRMPGVSGFELQERLLGLDYPAPIVFCSAHGDIAMSVRALRRGAVDFLEKPYKPQQMLEVVQEQLREAGRRFTEHAHRRAVRERVDSLTARELEVLRLVVDGLPSRLIARRLGTSVKTVDVHRARIRAKTGAESRGALVRDVLQHRIEP</sequence>
<organism evidence="7 8">
    <name type="scientific">Nonomuraea guangzhouensis</name>
    <dbReference type="NCBI Taxonomy" id="1291555"/>
    <lineage>
        <taxon>Bacteria</taxon>
        <taxon>Bacillati</taxon>
        <taxon>Actinomycetota</taxon>
        <taxon>Actinomycetes</taxon>
        <taxon>Streptosporangiales</taxon>
        <taxon>Streptosporangiaceae</taxon>
        <taxon>Nonomuraea</taxon>
    </lineage>
</organism>
<protein>
    <submittedName>
        <fullName evidence="7">Response regulator transcription factor</fullName>
    </submittedName>
</protein>
<dbReference type="Proteomes" id="UP001597097">
    <property type="component" value="Unassembled WGS sequence"/>
</dbReference>
<feature type="domain" description="HTH luxR-type" evidence="5">
    <location>
        <begin position="137"/>
        <end position="202"/>
    </location>
</feature>
<evidence type="ECO:0000313" key="7">
    <source>
        <dbReference type="EMBL" id="MFD1538878.1"/>
    </source>
</evidence>
<dbReference type="InterPro" id="IPR000792">
    <property type="entry name" value="Tscrpt_reg_LuxR_C"/>
</dbReference>
<dbReference type="SMART" id="SM00448">
    <property type="entry name" value="REC"/>
    <property type="match status" value="1"/>
</dbReference>
<gene>
    <name evidence="7" type="ORF">ACFSJ0_17615</name>
</gene>
<dbReference type="PANTHER" id="PTHR44688:SF16">
    <property type="entry name" value="DNA-BINDING TRANSCRIPTIONAL ACTIVATOR DEVR_DOSR"/>
    <property type="match status" value="1"/>
</dbReference>